<feature type="non-terminal residue" evidence="1">
    <location>
        <position position="29"/>
    </location>
</feature>
<gene>
    <name evidence="1" type="ORF">MNBD_PLANCTO02-438</name>
</gene>
<sequence>MPSSETLLEIKNLRTYFHTEDETVKAVDD</sequence>
<name>A0A3B1E767_9ZZZZ</name>
<proteinExistence type="predicted"/>
<dbReference type="EMBL" id="UOGL01000320">
    <property type="protein sequence ID" value="VAX39307.1"/>
    <property type="molecule type" value="Genomic_DNA"/>
</dbReference>
<dbReference type="AlphaFoldDB" id="A0A3B1E767"/>
<accession>A0A3B1E767</accession>
<evidence type="ECO:0000313" key="1">
    <source>
        <dbReference type="EMBL" id="VAX39307.1"/>
    </source>
</evidence>
<reference evidence="1" key="1">
    <citation type="submission" date="2018-06" db="EMBL/GenBank/DDBJ databases">
        <authorList>
            <person name="Zhirakovskaya E."/>
        </authorList>
    </citation>
    <scope>NUCLEOTIDE SEQUENCE</scope>
</reference>
<protein>
    <submittedName>
        <fullName evidence="1">Oligopeptide transport system permease protein OppB (TC 3.A.1.5.1)</fullName>
    </submittedName>
</protein>
<organism evidence="1">
    <name type="scientific">hydrothermal vent metagenome</name>
    <dbReference type="NCBI Taxonomy" id="652676"/>
    <lineage>
        <taxon>unclassified sequences</taxon>
        <taxon>metagenomes</taxon>
        <taxon>ecological metagenomes</taxon>
    </lineage>
</organism>